<dbReference type="STRING" id="2082308.A0A2K1QND8"/>
<evidence type="ECO:0000313" key="3">
    <source>
        <dbReference type="EMBL" id="PNS16648.1"/>
    </source>
</evidence>
<dbReference type="InterPro" id="IPR017946">
    <property type="entry name" value="PLC-like_Pdiesterase_TIM-brl"/>
</dbReference>
<protein>
    <recommendedName>
        <fullName evidence="2">Phosphatidylinositol-specific phospholipase C X domain-containing protein</fullName>
    </recommendedName>
</protein>
<keyword evidence="4" id="KW-1185">Reference proteome</keyword>
<keyword evidence="1" id="KW-1133">Transmembrane helix</keyword>
<evidence type="ECO:0000259" key="2">
    <source>
        <dbReference type="SMART" id="SM00148"/>
    </source>
</evidence>
<dbReference type="InParanoid" id="A0A2K1QND8"/>
<dbReference type="AlphaFoldDB" id="A0A2K1QND8"/>
<accession>A0A2K1QND8</accession>
<dbReference type="InterPro" id="IPR000909">
    <property type="entry name" value="PLipase_C_PInositol-sp_X_dom"/>
</dbReference>
<dbReference type="SMART" id="SM00148">
    <property type="entry name" value="PLCXc"/>
    <property type="match status" value="1"/>
</dbReference>
<dbReference type="GO" id="GO:0006629">
    <property type="term" value="P:lipid metabolic process"/>
    <property type="evidence" value="ECO:0007669"/>
    <property type="project" value="InterPro"/>
</dbReference>
<organism evidence="3 4">
    <name type="scientific">Sphaceloma murrayae</name>
    <dbReference type="NCBI Taxonomy" id="2082308"/>
    <lineage>
        <taxon>Eukaryota</taxon>
        <taxon>Fungi</taxon>
        <taxon>Dikarya</taxon>
        <taxon>Ascomycota</taxon>
        <taxon>Pezizomycotina</taxon>
        <taxon>Dothideomycetes</taxon>
        <taxon>Dothideomycetidae</taxon>
        <taxon>Myriangiales</taxon>
        <taxon>Elsinoaceae</taxon>
        <taxon>Sphaceloma</taxon>
    </lineage>
</organism>
<feature type="domain" description="Phosphatidylinositol-specific phospholipase C X" evidence="2">
    <location>
        <begin position="44"/>
        <end position="183"/>
    </location>
</feature>
<dbReference type="GO" id="GO:0008081">
    <property type="term" value="F:phosphoric diester hydrolase activity"/>
    <property type="evidence" value="ECO:0007669"/>
    <property type="project" value="InterPro"/>
</dbReference>
<evidence type="ECO:0000313" key="4">
    <source>
        <dbReference type="Proteomes" id="UP000243797"/>
    </source>
</evidence>
<reference evidence="3 4" key="1">
    <citation type="submission" date="2017-06" db="EMBL/GenBank/DDBJ databases">
        <title>Draft genome sequence of a variant of Elsinoe murrayae.</title>
        <authorList>
            <person name="Cheng Q."/>
        </authorList>
    </citation>
    <scope>NUCLEOTIDE SEQUENCE [LARGE SCALE GENOMIC DNA]</scope>
    <source>
        <strain evidence="3 4">CQ-2017a</strain>
    </source>
</reference>
<dbReference type="Gene3D" id="3.20.20.190">
    <property type="entry name" value="Phosphatidylinositol (PI) phosphodiesterase"/>
    <property type="match status" value="1"/>
</dbReference>
<proteinExistence type="predicted"/>
<dbReference type="PROSITE" id="PS50007">
    <property type="entry name" value="PIPLC_X_DOMAIN"/>
    <property type="match status" value="1"/>
</dbReference>
<dbReference type="Pfam" id="PF00388">
    <property type="entry name" value="PI-PLC-X"/>
    <property type="match status" value="1"/>
</dbReference>
<dbReference type="OrthoDB" id="1046782at2759"/>
<dbReference type="PANTHER" id="PTHR13593:SF113">
    <property type="entry name" value="SI:DKEY-266F7.9"/>
    <property type="match status" value="1"/>
</dbReference>
<dbReference type="Proteomes" id="UP000243797">
    <property type="component" value="Unassembled WGS sequence"/>
</dbReference>
<feature type="transmembrane region" description="Helical" evidence="1">
    <location>
        <begin position="352"/>
        <end position="373"/>
    </location>
</feature>
<dbReference type="CDD" id="cd08586">
    <property type="entry name" value="PI-PLCc_BcPLC_like"/>
    <property type="match status" value="1"/>
</dbReference>
<gene>
    <name evidence="3" type="ORF">CAC42_4612</name>
</gene>
<dbReference type="EMBL" id="NKHZ01000055">
    <property type="protein sequence ID" value="PNS16648.1"/>
    <property type="molecule type" value="Genomic_DNA"/>
</dbReference>
<keyword evidence="1" id="KW-0812">Transmembrane</keyword>
<dbReference type="PANTHER" id="PTHR13593">
    <property type="match status" value="1"/>
</dbReference>
<sequence>MDLRTYGTFLNEKAHQSIESRRRRRRARASAPIDLSTWMSNMPDAAPISSLTIPGTHDSAAYDVVWPFVATQSLTLEEQLLSGIRYFDFRCGLVKDVLEMVHGRALLGRTLSSCLEILYAFLATHPSEALIVQLKQDRAPESSTIPFPTAVWSLLSPSSRHWRLDPTTPSLADLRSKIQLLRRFPGPPYHGIDVLRWQDNPDRPFTIKTWSGIELVVQDHYNPSEPTALPDFVERKAADVTGMLDLAARDPDLQRWYINFVSGYEFNLYFQASPHDVAVGGWWYYRWVEGVNRRVVEWLGETKGRRTRTTRTRTRYGIVVMDYPQKPDGELLGFLVGTNSEKRESKGVSARAVLAMALVLLVIFVGGCLLVLIHGPAEGHYWCPPSLHACALRGPWGATRETEAG</sequence>
<keyword evidence="1" id="KW-0472">Membrane</keyword>
<evidence type="ECO:0000256" key="1">
    <source>
        <dbReference type="SAM" id="Phobius"/>
    </source>
</evidence>
<dbReference type="InterPro" id="IPR051057">
    <property type="entry name" value="PI-PLC_domain"/>
</dbReference>
<name>A0A2K1QND8_9PEZI</name>
<comment type="caution">
    <text evidence="3">The sequence shown here is derived from an EMBL/GenBank/DDBJ whole genome shotgun (WGS) entry which is preliminary data.</text>
</comment>
<dbReference type="SUPFAM" id="SSF51695">
    <property type="entry name" value="PLC-like phosphodiesterases"/>
    <property type="match status" value="1"/>
</dbReference>